<evidence type="ECO:0000256" key="2">
    <source>
        <dbReference type="ARBA" id="ARBA00022741"/>
    </source>
</evidence>
<keyword evidence="3 10" id="KW-0227">DNA damage</keyword>
<dbReference type="GO" id="GO:0000725">
    <property type="term" value="P:recombinational repair"/>
    <property type="evidence" value="ECO:0007669"/>
    <property type="project" value="TreeGrafter"/>
</dbReference>
<dbReference type="Pfam" id="PF06745">
    <property type="entry name" value="ATPase"/>
    <property type="match status" value="1"/>
</dbReference>
<comment type="function">
    <text evidence="10">DNA-dependent ATPase involved in processing of recombination intermediates, plays a role in repairing DNA breaks. Stimulates the branch migration of RecA-mediated strand transfer reactions, allowing the 3' invading strand to extend heteroduplex DNA faster. Binds ssDNA in the presence of ADP but not other nucleotides, has ATPase activity that is stimulated by ssDNA and various branched DNA structures, but inhibited by SSB. Does not have RecA's homology-searching function.</text>
</comment>
<dbReference type="EMBL" id="LCFQ01000002">
    <property type="protein sequence ID" value="KKS98829.1"/>
    <property type="molecule type" value="Genomic_DNA"/>
</dbReference>
<dbReference type="STRING" id="1618578.UV74_C0002G0048"/>
<dbReference type="PANTHER" id="PTHR32472:SF10">
    <property type="entry name" value="DNA REPAIR PROTEIN RADA-LIKE PROTEIN"/>
    <property type="match status" value="1"/>
</dbReference>
<dbReference type="PROSITE" id="PS50162">
    <property type="entry name" value="RECA_2"/>
    <property type="match status" value="1"/>
</dbReference>
<proteinExistence type="inferred from homology"/>
<dbReference type="InterPro" id="IPR020568">
    <property type="entry name" value="Ribosomal_Su5_D2-typ_SF"/>
</dbReference>
<evidence type="ECO:0000256" key="6">
    <source>
        <dbReference type="ARBA" id="ARBA00023016"/>
    </source>
</evidence>
<protein>
    <recommendedName>
        <fullName evidence="9 10">DNA repair protein RadA</fullName>
    </recommendedName>
</protein>
<keyword evidence="7 10" id="KW-0238">DNA-binding</keyword>
<name>A0A0G1DMG4_9BACT</name>
<dbReference type="AlphaFoldDB" id="A0A0G1DMG4"/>
<reference evidence="12 13" key="1">
    <citation type="journal article" date="2015" name="Nature">
        <title>rRNA introns, odd ribosomes, and small enigmatic genomes across a large radiation of phyla.</title>
        <authorList>
            <person name="Brown C.T."/>
            <person name="Hug L.A."/>
            <person name="Thomas B.C."/>
            <person name="Sharon I."/>
            <person name="Castelle C.J."/>
            <person name="Singh A."/>
            <person name="Wilkins M.J."/>
            <person name="Williams K.H."/>
            <person name="Banfield J.F."/>
        </authorList>
    </citation>
    <scope>NUCLEOTIDE SEQUENCE [LARGE SCALE GENOMIC DNA]</scope>
</reference>
<evidence type="ECO:0000256" key="10">
    <source>
        <dbReference type="RuleBase" id="RU003555"/>
    </source>
</evidence>
<evidence type="ECO:0000256" key="7">
    <source>
        <dbReference type="ARBA" id="ARBA00023125"/>
    </source>
</evidence>
<dbReference type="SUPFAM" id="SSF52540">
    <property type="entry name" value="P-loop containing nucleoside triphosphate hydrolases"/>
    <property type="match status" value="1"/>
</dbReference>
<evidence type="ECO:0000256" key="3">
    <source>
        <dbReference type="ARBA" id="ARBA00022763"/>
    </source>
</evidence>
<dbReference type="Gene3D" id="3.40.50.300">
    <property type="entry name" value="P-loop containing nucleotide triphosphate hydrolases"/>
    <property type="match status" value="1"/>
</dbReference>
<dbReference type="InterPro" id="IPR014721">
    <property type="entry name" value="Ribsml_uS5_D2-typ_fold_subgr"/>
</dbReference>
<dbReference type="InterPro" id="IPR014774">
    <property type="entry name" value="KaiC-like_dom"/>
</dbReference>
<dbReference type="GO" id="GO:0016787">
    <property type="term" value="F:hydrolase activity"/>
    <property type="evidence" value="ECO:0007669"/>
    <property type="project" value="UniProtKB-KW"/>
</dbReference>
<keyword evidence="6" id="KW-0346">Stress response</keyword>
<keyword evidence="1 10" id="KW-0479">Metal-binding</keyword>
<dbReference type="InterPro" id="IPR020588">
    <property type="entry name" value="RecA_ATP-bd"/>
</dbReference>
<accession>A0A0G1DMG4</accession>
<keyword evidence="10" id="KW-0863">Zinc-finger</keyword>
<organism evidence="12 13">
    <name type="scientific">Candidatus Woesebacteria bacterium GW2011_GWB1_43_14</name>
    <dbReference type="NCBI Taxonomy" id="1618578"/>
    <lineage>
        <taxon>Bacteria</taxon>
        <taxon>Candidatus Woeseibacteriota</taxon>
    </lineage>
</organism>
<evidence type="ECO:0000256" key="1">
    <source>
        <dbReference type="ARBA" id="ARBA00022723"/>
    </source>
</evidence>
<evidence type="ECO:0000256" key="5">
    <source>
        <dbReference type="ARBA" id="ARBA00022840"/>
    </source>
</evidence>
<comment type="similarity">
    <text evidence="10">Belongs to the RecA family. RadA subfamily.</text>
</comment>
<dbReference type="GO" id="GO:0008270">
    <property type="term" value="F:zinc ion binding"/>
    <property type="evidence" value="ECO:0007669"/>
    <property type="project" value="UniProtKB-KW"/>
</dbReference>
<evidence type="ECO:0000256" key="8">
    <source>
        <dbReference type="ARBA" id="ARBA00023204"/>
    </source>
</evidence>
<evidence type="ECO:0000313" key="12">
    <source>
        <dbReference type="EMBL" id="KKS98829.1"/>
    </source>
</evidence>
<evidence type="ECO:0000259" key="11">
    <source>
        <dbReference type="PROSITE" id="PS50162"/>
    </source>
</evidence>
<keyword evidence="8 10" id="KW-0234">DNA repair</keyword>
<feature type="domain" description="RecA family profile 1" evidence="11">
    <location>
        <begin position="35"/>
        <end position="182"/>
    </location>
</feature>
<sequence>MVETLSPQYTGHRAKGKGIQTGIKPINLSKVPLKSSKRISTKISEFDRVLGGGIVPGQVILLAGDPGVGKSTLLLQIAQKLGKVLYVAGEESMAQIRLRAKRIGVSPQALSVLEVLNVDTAIGTASEYRGDFKIMMVDSIQTITTDDLSGVSGSVGQVRECASRLAAFAKSSNIPVILVGHATKSGTVAGPNTLSHIVDTVFWFEGDINRGLRILRSVKNRFGPTDEIGIFEMGEGGLAPVTDASKLFIGKARNAPGSMVAVLMEGTRPVLVEIQALVAKSKMAFPKRVVQGVDLRRVELILAVLQRRAGIPLYEYDVFVNVLGGIKVSDPAADLAIALSIAGSFFDKPMPTNLAAIGEIGLLGEIRKVSSHEKRVKEAKSQGYKNITSEEISLNRLIHNLFSSSKRAANRD</sequence>
<dbReference type="PANTHER" id="PTHR32472">
    <property type="entry name" value="DNA REPAIR PROTEIN RADA"/>
    <property type="match status" value="1"/>
</dbReference>
<comment type="caution">
    <text evidence="12">The sequence shown here is derived from an EMBL/GenBank/DDBJ whole genome shotgun (WGS) entry which is preliminary data.</text>
</comment>
<keyword evidence="4" id="KW-0378">Hydrolase</keyword>
<dbReference type="GO" id="GO:0005829">
    <property type="term" value="C:cytosol"/>
    <property type="evidence" value="ECO:0007669"/>
    <property type="project" value="TreeGrafter"/>
</dbReference>
<keyword evidence="2 10" id="KW-0547">Nucleotide-binding</keyword>
<dbReference type="Gene3D" id="3.30.230.10">
    <property type="match status" value="1"/>
</dbReference>
<dbReference type="PRINTS" id="PR01874">
    <property type="entry name" value="DNAREPAIRADA"/>
</dbReference>
<keyword evidence="10" id="KW-0862">Zinc</keyword>
<dbReference type="GO" id="GO:0005524">
    <property type="term" value="F:ATP binding"/>
    <property type="evidence" value="ECO:0007669"/>
    <property type="project" value="UniProtKB-UniRule"/>
</dbReference>
<keyword evidence="5 10" id="KW-0067">ATP-binding</keyword>
<dbReference type="SMART" id="SM00382">
    <property type="entry name" value="AAA"/>
    <property type="match status" value="1"/>
</dbReference>
<dbReference type="InterPro" id="IPR027417">
    <property type="entry name" value="P-loop_NTPase"/>
</dbReference>
<dbReference type="InterPro" id="IPR003593">
    <property type="entry name" value="AAA+_ATPase"/>
</dbReference>
<evidence type="ECO:0000313" key="13">
    <source>
        <dbReference type="Proteomes" id="UP000034090"/>
    </source>
</evidence>
<dbReference type="GO" id="GO:0003684">
    <property type="term" value="F:damaged DNA binding"/>
    <property type="evidence" value="ECO:0007669"/>
    <property type="project" value="InterPro"/>
</dbReference>
<dbReference type="GO" id="GO:0140664">
    <property type="term" value="F:ATP-dependent DNA damage sensor activity"/>
    <property type="evidence" value="ECO:0007669"/>
    <property type="project" value="InterPro"/>
</dbReference>
<dbReference type="SUPFAM" id="SSF54211">
    <property type="entry name" value="Ribosomal protein S5 domain 2-like"/>
    <property type="match status" value="1"/>
</dbReference>
<dbReference type="Proteomes" id="UP000034090">
    <property type="component" value="Unassembled WGS sequence"/>
</dbReference>
<dbReference type="NCBIfam" id="TIGR00416">
    <property type="entry name" value="sms"/>
    <property type="match status" value="1"/>
</dbReference>
<evidence type="ECO:0000256" key="4">
    <source>
        <dbReference type="ARBA" id="ARBA00022801"/>
    </source>
</evidence>
<dbReference type="InterPro" id="IPR004504">
    <property type="entry name" value="DNA_repair_RadA"/>
</dbReference>
<evidence type="ECO:0000256" key="9">
    <source>
        <dbReference type="NCBIfam" id="TIGR00416"/>
    </source>
</evidence>
<gene>
    <name evidence="12" type="ORF">UV74_C0002G0048</name>
</gene>
<dbReference type="PATRIC" id="fig|1618578.3.peg.189"/>